<keyword evidence="4" id="KW-1185">Reference proteome</keyword>
<comment type="caution">
    <text evidence="3">The sequence shown here is derived from an EMBL/GenBank/DDBJ whole genome shotgun (WGS) entry which is preliminary data.</text>
</comment>
<gene>
    <name evidence="3" type="ORF">GCM10010439_13170</name>
</gene>
<feature type="transmembrane region" description="Helical" evidence="2">
    <location>
        <begin position="42"/>
        <end position="61"/>
    </location>
</feature>
<accession>A0ABP6GDS0</accession>
<keyword evidence="2" id="KW-0812">Transmembrane</keyword>
<evidence type="ECO:0000256" key="2">
    <source>
        <dbReference type="SAM" id="Phobius"/>
    </source>
</evidence>
<evidence type="ECO:0000313" key="4">
    <source>
        <dbReference type="Proteomes" id="UP001501842"/>
    </source>
</evidence>
<dbReference type="RefSeq" id="WP_344449287.1">
    <property type="nucleotide sequence ID" value="NZ_BAAATZ010000005.1"/>
</dbReference>
<name>A0ABP6GDS0_9ACTN</name>
<dbReference type="Proteomes" id="UP001501842">
    <property type="component" value="Unassembled WGS sequence"/>
</dbReference>
<evidence type="ECO:0000256" key="1">
    <source>
        <dbReference type="SAM" id="MobiDB-lite"/>
    </source>
</evidence>
<feature type="region of interest" description="Disordered" evidence="1">
    <location>
        <begin position="62"/>
        <end position="107"/>
    </location>
</feature>
<dbReference type="EMBL" id="BAAATZ010000005">
    <property type="protein sequence ID" value="GAA2721902.1"/>
    <property type="molecule type" value="Genomic_DNA"/>
</dbReference>
<reference evidence="4" key="1">
    <citation type="journal article" date="2019" name="Int. J. Syst. Evol. Microbiol.">
        <title>The Global Catalogue of Microorganisms (GCM) 10K type strain sequencing project: providing services to taxonomists for standard genome sequencing and annotation.</title>
        <authorList>
            <consortium name="The Broad Institute Genomics Platform"/>
            <consortium name="The Broad Institute Genome Sequencing Center for Infectious Disease"/>
            <person name="Wu L."/>
            <person name="Ma J."/>
        </authorList>
    </citation>
    <scope>NUCLEOTIDE SEQUENCE [LARGE SCALE GENOMIC DNA]</scope>
    <source>
        <strain evidence="4">JCM 8201</strain>
    </source>
</reference>
<sequence length="367" mass="40486">MSLDLDDLRSVFDEAVAGHRDDPDLLLRLARRARRDTRRRRVSTVAAVAAAVAVLTVPLTMRGDGTGPVLEPSRDGRPAAPSRTQDPGPELDLRKGPEPAIGTLPTVDGEVDFPLPFDRYHPVNASERRIDWAVNRLARACLRRFGLDMPKANSRIPKGTPGAVLIRAYGVIDPSRAATYGYGFAPIPGDDGTSMEPPEMQGFREMNEAEASVFHGLVTAYGDKPVPEEGCLGEARRELGWSWAFYGEDVQRLPQVALEYALRDRRVKAVNLQWHDCMRRAGFSYPDPQKAVRDPAWRDTTTPREIATAKADVACKRETGLLGVSLAVQIAYERQLIDRNSAVLAPLKQGLAELESNVDAFIARREP</sequence>
<keyword evidence="2" id="KW-1133">Transmembrane helix</keyword>
<organism evidence="3 4">
    <name type="scientific">Actinocorallia aurantiaca</name>
    <dbReference type="NCBI Taxonomy" id="46204"/>
    <lineage>
        <taxon>Bacteria</taxon>
        <taxon>Bacillati</taxon>
        <taxon>Actinomycetota</taxon>
        <taxon>Actinomycetes</taxon>
        <taxon>Streptosporangiales</taxon>
        <taxon>Thermomonosporaceae</taxon>
        <taxon>Actinocorallia</taxon>
    </lineage>
</organism>
<protein>
    <submittedName>
        <fullName evidence="3">Uncharacterized protein</fullName>
    </submittedName>
</protein>
<proteinExistence type="predicted"/>
<evidence type="ECO:0000313" key="3">
    <source>
        <dbReference type="EMBL" id="GAA2721902.1"/>
    </source>
</evidence>
<keyword evidence="2" id="KW-0472">Membrane</keyword>